<sequence>MRDRMLFVHVLIISLLCEALRSSRVIFHNKCYNNSITAMNEENTPDMTPEHLPFDPLPESPISQSKSLLELDTPPKEQSPQKAEVVTRLSGIEKDSPEKQRRRVRELLDEVEKKTEFFNSDGVQERELINSREKLDNEVWKEVVARLHLHATTVGLNWVFLSEKDVSTEDKLRTIVGKLTTLEESGQKRTWLIDGHDLEVLFKRDLEGLGIAKAYNLLQEKSYYGIRDKNGEIVDRPKKTEAQVQSEEKEILGKLGGDTKSLELARRLRFVLFEQSAEGWKITDPVSQTFFFEETRKILDAGPSFTHGKIFGLGAPFLRWTTVNGERLFNNDKYMSALDDIDHAKNFAEQNRAIMRLGRLNRLEPSKMQLPEEYILPIEGSNVNYTDIPEGDYAKYLAGYLRGMLTVKKLLLQTDWKPEDMFGDKIDAWNAPFRNSDDKEQRLGHRVLFIAGALHSAFDDRNRASNLQWDQQKWRTVRRLLTEPRAAANNMPFLTKEQMDYIENKLNLHPARRLFGVKPEKF</sequence>
<gene>
    <name evidence="1" type="ORF">UV74_C0001G0100</name>
</gene>
<dbReference type="AlphaFoldDB" id="A0A0G1DM76"/>
<comment type="caution">
    <text evidence="1">The sequence shown here is derived from an EMBL/GenBank/DDBJ whole genome shotgun (WGS) entry which is preliminary data.</text>
</comment>
<protein>
    <submittedName>
        <fullName evidence="1">Uncharacterized protein</fullName>
    </submittedName>
</protein>
<proteinExistence type="predicted"/>
<name>A0A0G1DM76_9BACT</name>
<dbReference type="STRING" id="1618578.UV74_C0001G0100"/>
<dbReference type="EMBL" id="LCFQ01000001">
    <property type="protein sequence ID" value="KKS98990.1"/>
    <property type="molecule type" value="Genomic_DNA"/>
</dbReference>
<organism evidence="1 2">
    <name type="scientific">Candidatus Woesebacteria bacterium GW2011_GWB1_43_14</name>
    <dbReference type="NCBI Taxonomy" id="1618578"/>
    <lineage>
        <taxon>Bacteria</taxon>
        <taxon>Candidatus Woeseibacteriota</taxon>
    </lineage>
</organism>
<reference evidence="1 2" key="1">
    <citation type="journal article" date="2015" name="Nature">
        <title>rRNA introns, odd ribosomes, and small enigmatic genomes across a large radiation of phyla.</title>
        <authorList>
            <person name="Brown C.T."/>
            <person name="Hug L.A."/>
            <person name="Thomas B.C."/>
            <person name="Sharon I."/>
            <person name="Castelle C.J."/>
            <person name="Singh A."/>
            <person name="Wilkins M.J."/>
            <person name="Williams K.H."/>
            <person name="Banfield J.F."/>
        </authorList>
    </citation>
    <scope>NUCLEOTIDE SEQUENCE [LARGE SCALE GENOMIC DNA]</scope>
</reference>
<evidence type="ECO:0000313" key="1">
    <source>
        <dbReference type="EMBL" id="KKS98990.1"/>
    </source>
</evidence>
<dbReference type="Proteomes" id="UP000034090">
    <property type="component" value="Unassembled WGS sequence"/>
</dbReference>
<evidence type="ECO:0000313" key="2">
    <source>
        <dbReference type="Proteomes" id="UP000034090"/>
    </source>
</evidence>
<accession>A0A0G1DM76</accession>